<dbReference type="InterPro" id="IPR037066">
    <property type="entry name" value="Plug_dom_sf"/>
</dbReference>
<protein>
    <submittedName>
        <fullName evidence="13">TonB-dependent receptor</fullName>
    </submittedName>
</protein>
<dbReference type="Pfam" id="PF14905">
    <property type="entry name" value="OMP_b-brl_3"/>
    <property type="match status" value="1"/>
</dbReference>
<accession>A0A7X4KNK2</accession>
<gene>
    <name evidence="13" type="ORF">GTP77_16600</name>
</gene>
<feature type="chain" id="PRO_5031448299" evidence="11">
    <location>
        <begin position="24"/>
        <end position="779"/>
    </location>
</feature>
<keyword evidence="6 11" id="KW-0732">Signal</keyword>
<dbReference type="InterPro" id="IPR039426">
    <property type="entry name" value="TonB-dep_rcpt-like"/>
</dbReference>
<evidence type="ECO:0000256" key="8">
    <source>
        <dbReference type="ARBA" id="ARBA00023170"/>
    </source>
</evidence>
<evidence type="ECO:0000256" key="11">
    <source>
        <dbReference type="SAM" id="SignalP"/>
    </source>
</evidence>
<comment type="caution">
    <text evidence="13">The sequence shown here is derived from an EMBL/GenBank/DDBJ whole genome shotgun (WGS) entry which is preliminary data.</text>
</comment>
<dbReference type="InterPro" id="IPR036942">
    <property type="entry name" value="Beta-barrel_TonB_sf"/>
</dbReference>
<sequence length="779" mass="84452">MKTCKYATLVAMTVAGSPALAQAELVESQEKPATAQAAKTAVPSVKAVTVSAPIKATAATAATSSNSVASAAPTDEIQVVNVVGERSTNRIDRQVYDIKNNPTTANASIGDILNNVPSVSVDANGTVALRGNDKVTIMVDGKRVQQFEGENRASAINSTAASRYESVQVINNPGAEFGSDGGGGAIINLISRRHQMPGGSGNASATAGAGGRNSGYLSGRYGWGYASLEGNASSSRSKDSRSSRTESESYFPTGITHTNSVGQSVNDGTYSRIDSTLRYNLNARDSLAAIANYNNSSNNAHSRSHYNYVDPRPGGGRQELLFDSASTYGSRGHEAGIAYERKQPDNGESIKLDVRTSLTQRQSQSASDVTELEMTIARANRDNRTRRDTTNRLLELNGAYEGGDARGFSSTGFKATNSVQTTDSYSAFRPMGSSVDTINRDQTNRFALEERVLALYVTHEWRLNALWSVKAGLRTEHTAIEAQHVTMEKFGDNSYLNWLPSAFASYKLGKASTVRLQYARRIQRPQATDLDPYVRKYGDRYESSGNPKLLPMKTDSLEAQYETMLGTWRTDLKAFVRRETDVIMPVLETFEDGKTRSTRVNGGARDNVGVEYSLRGKIIPSLQLALTGNLRRYEQLVYRLNEKPIIRRANAIEPRIALNYDHDPANQFSGTLAITAPRVFGETVIERTKRLDFTWSHRVDNRIRLNARVSDALQSVSPRRLTQSSQTRGLTEDTVPGRILYVGLSLPLGGVSGNASVRNAGSVVGTPAPAAVPAASSRP</sequence>
<evidence type="ECO:0000256" key="7">
    <source>
        <dbReference type="ARBA" id="ARBA00023136"/>
    </source>
</evidence>
<dbReference type="SUPFAM" id="SSF56935">
    <property type="entry name" value="Porins"/>
    <property type="match status" value="1"/>
</dbReference>
<comment type="subcellular location">
    <subcellularLocation>
        <location evidence="1">Cell outer membrane</location>
        <topology evidence="1">Multi-pass membrane protein</topology>
    </subcellularLocation>
</comment>
<keyword evidence="5" id="KW-0812">Transmembrane</keyword>
<feature type="signal peptide" evidence="11">
    <location>
        <begin position="1"/>
        <end position="23"/>
    </location>
</feature>
<keyword evidence="7" id="KW-0472">Membrane</keyword>
<comment type="similarity">
    <text evidence="2">Belongs to the TonB-dependent receptor family.</text>
</comment>
<evidence type="ECO:0000313" key="13">
    <source>
        <dbReference type="EMBL" id="MYN08950.1"/>
    </source>
</evidence>
<evidence type="ECO:0000256" key="4">
    <source>
        <dbReference type="ARBA" id="ARBA00022452"/>
    </source>
</evidence>
<evidence type="ECO:0000313" key="14">
    <source>
        <dbReference type="Proteomes" id="UP000450676"/>
    </source>
</evidence>
<dbReference type="InterPro" id="IPR041700">
    <property type="entry name" value="OMP_b-brl_3"/>
</dbReference>
<evidence type="ECO:0000256" key="3">
    <source>
        <dbReference type="ARBA" id="ARBA00022448"/>
    </source>
</evidence>
<dbReference type="PANTHER" id="PTHR30069">
    <property type="entry name" value="TONB-DEPENDENT OUTER MEMBRANE RECEPTOR"/>
    <property type="match status" value="1"/>
</dbReference>
<dbReference type="Proteomes" id="UP000450676">
    <property type="component" value="Unassembled WGS sequence"/>
</dbReference>
<dbReference type="AlphaFoldDB" id="A0A7X4KNK2"/>
<evidence type="ECO:0000256" key="1">
    <source>
        <dbReference type="ARBA" id="ARBA00004571"/>
    </source>
</evidence>
<dbReference type="GO" id="GO:0044718">
    <property type="term" value="P:siderophore transmembrane transport"/>
    <property type="evidence" value="ECO:0007669"/>
    <property type="project" value="TreeGrafter"/>
</dbReference>
<dbReference type="PANTHER" id="PTHR30069:SF29">
    <property type="entry name" value="HEMOGLOBIN AND HEMOGLOBIN-HAPTOGLOBIN-BINDING PROTEIN 1-RELATED"/>
    <property type="match status" value="1"/>
</dbReference>
<dbReference type="GO" id="GO:0009279">
    <property type="term" value="C:cell outer membrane"/>
    <property type="evidence" value="ECO:0007669"/>
    <property type="project" value="UniProtKB-SubCell"/>
</dbReference>
<feature type="region of interest" description="Disordered" evidence="10">
    <location>
        <begin position="230"/>
        <end position="263"/>
    </location>
</feature>
<feature type="domain" description="Outer membrane protein beta-barrel" evidence="12">
    <location>
        <begin position="345"/>
        <end position="741"/>
    </location>
</feature>
<keyword evidence="3" id="KW-0813">Transport</keyword>
<keyword evidence="9" id="KW-0998">Cell outer membrane</keyword>
<dbReference type="EMBL" id="WWCU01000018">
    <property type="protein sequence ID" value="MYN08950.1"/>
    <property type="molecule type" value="Genomic_DNA"/>
</dbReference>
<organism evidence="13 14">
    <name type="scientific">Pseudoduganella aquatica</name>
    <dbReference type="NCBI Taxonomy" id="2660641"/>
    <lineage>
        <taxon>Bacteria</taxon>
        <taxon>Pseudomonadati</taxon>
        <taxon>Pseudomonadota</taxon>
        <taxon>Betaproteobacteria</taxon>
        <taxon>Burkholderiales</taxon>
        <taxon>Oxalobacteraceae</taxon>
        <taxon>Telluria group</taxon>
        <taxon>Pseudoduganella</taxon>
    </lineage>
</organism>
<evidence type="ECO:0000256" key="9">
    <source>
        <dbReference type="ARBA" id="ARBA00023237"/>
    </source>
</evidence>
<dbReference type="Gene3D" id="2.40.170.20">
    <property type="entry name" value="TonB-dependent receptor, beta-barrel domain"/>
    <property type="match status" value="1"/>
</dbReference>
<reference evidence="13 14" key="1">
    <citation type="submission" date="2019-12" db="EMBL/GenBank/DDBJ databases">
        <title>Novel species isolated from a subtropical stream in China.</title>
        <authorList>
            <person name="Lu H."/>
        </authorList>
    </citation>
    <scope>NUCLEOTIDE SEQUENCE [LARGE SCALE GENOMIC DNA]</scope>
    <source>
        <strain evidence="13 14">FT127W</strain>
    </source>
</reference>
<name>A0A7X4KNK2_9BURK</name>
<dbReference type="RefSeq" id="WP_161073263.1">
    <property type="nucleotide sequence ID" value="NZ_WWCU01000018.1"/>
</dbReference>
<dbReference type="GO" id="GO:0015344">
    <property type="term" value="F:siderophore uptake transmembrane transporter activity"/>
    <property type="evidence" value="ECO:0007669"/>
    <property type="project" value="TreeGrafter"/>
</dbReference>
<evidence type="ECO:0000259" key="12">
    <source>
        <dbReference type="Pfam" id="PF14905"/>
    </source>
</evidence>
<feature type="compositionally biased region" description="Basic and acidic residues" evidence="10">
    <location>
        <begin position="236"/>
        <end position="247"/>
    </location>
</feature>
<evidence type="ECO:0000256" key="10">
    <source>
        <dbReference type="SAM" id="MobiDB-lite"/>
    </source>
</evidence>
<evidence type="ECO:0000256" key="2">
    <source>
        <dbReference type="ARBA" id="ARBA00009810"/>
    </source>
</evidence>
<dbReference type="Gene3D" id="2.170.130.10">
    <property type="entry name" value="TonB-dependent receptor, plug domain"/>
    <property type="match status" value="1"/>
</dbReference>
<evidence type="ECO:0000256" key="5">
    <source>
        <dbReference type="ARBA" id="ARBA00022692"/>
    </source>
</evidence>
<keyword evidence="8 13" id="KW-0675">Receptor</keyword>
<keyword evidence="14" id="KW-1185">Reference proteome</keyword>
<keyword evidence="4" id="KW-1134">Transmembrane beta strand</keyword>
<evidence type="ECO:0000256" key="6">
    <source>
        <dbReference type="ARBA" id="ARBA00022729"/>
    </source>
</evidence>
<proteinExistence type="inferred from homology"/>